<evidence type="ECO:0000256" key="8">
    <source>
        <dbReference type="SAM" id="Phobius"/>
    </source>
</evidence>
<dbReference type="PROSITE" id="PS01348">
    <property type="entry name" value="MRAY_2"/>
    <property type="match status" value="1"/>
</dbReference>
<dbReference type="Pfam" id="PF00953">
    <property type="entry name" value="Glycos_transf_4"/>
    <property type="match status" value="1"/>
</dbReference>
<sequence length="318" mass="34184">MLLFPISFLTAFLLTILATPAAIKLAFKIGAVDTPNQRKIHTDTIPRLGGIAIFFGFFSALILGLIIAFFSGSKLNLLPIFGITLGSIIIVLLGIKDDMKSLKPSTKFFWQIVAATVAYGFGVSVSFMTNPFNGLMAIPMIISFPLTLLWIVGVTNAINLIDGLDGLAAGVTAISASILFFVALRTHQIGAALTMLCLAGAALGFLRYNFFPAKIFLGDSGSLLLGFVLATSSIIGVFKTTLVVALIIPLLILGVPIFDTLFAIGRRMKEGQPVFKADNKHIHHMLLRAGFTQREAVLSIYIVCFLLGLSALVMVLFK</sequence>
<dbReference type="EMBL" id="MEUJ01000002">
    <property type="protein sequence ID" value="OGC41016.1"/>
    <property type="molecule type" value="Genomic_DNA"/>
</dbReference>
<feature type="binding site" evidence="7">
    <location>
        <position position="219"/>
    </location>
    <ligand>
        <name>Mg(2+)</name>
        <dbReference type="ChEBI" id="CHEBI:18420"/>
    </ligand>
</feature>
<protein>
    <recommendedName>
        <fullName evidence="11">Undecaprenyl-phosphate alpha-N-acetylglucosaminyl 1-phosphate transferase</fullName>
    </recommendedName>
</protein>
<keyword evidence="7" id="KW-0479">Metal-binding</keyword>
<accession>A0A1F4U7U2</accession>
<feature type="transmembrane region" description="Helical" evidence="8">
    <location>
        <begin position="134"/>
        <end position="152"/>
    </location>
</feature>
<reference evidence="9 10" key="1">
    <citation type="journal article" date="2016" name="Nat. Commun.">
        <title>Thousands of microbial genomes shed light on interconnected biogeochemical processes in an aquifer system.</title>
        <authorList>
            <person name="Anantharaman K."/>
            <person name="Brown C.T."/>
            <person name="Hug L.A."/>
            <person name="Sharon I."/>
            <person name="Castelle C.J."/>
            <person name="Probst A.J."/>
            <person name="Thomas B.C."/>
            <person name="Singh A."/>
            <person name="Wilkins M.J."/>
            <person name="Karaoz U."/>
            <person name="Brodie E.L."/>
            <person name="Williams K.H."/>
            <person name="Hubbard S.S."/>
            <person name="Banfield J.F."/>
        </authorList>
    </citation>
    <scope>NUCLEOTIDE SEQUENCE [LARGE SCALE GENOMIC DNA]</scope>
</reference>
<proteinExistence type="predicted"/>
<name>A0A1F4U7U2_UNCSA</name>
<feature type="transmembrane region" description="Helical" evidence="8">
    <location>
        <begin position="189"/>
        <end position="208"/>
    </location>
</feature>
<feature type="transmembrane region" description="Helical" evidence="8">
    <location>
        <begin position="48"/>
        <end position="71"/>
    </location>
</feature>
<feature type="transmembrane region" description="Helical" evidence="8">
    <location>
        <begin position="108"/>
        <end position="128"/>
    </location>
</feature>
<keyword evidence="3" id="KW-0808">Transferase</keyword>
<keyword evidence="7" id="KW-0460">Magnesium</keyword>
<dbReference type="PANTHER" id="PTHR22926">
    <property type="entry name" value="PHOSPHO-N-ACETYLMURAMOYL-PENTAPEPTIDE-TRANSFERASE"/>
    <property type="match status" value="1"/>
</dbReference>
<dbReference type="GO" id="GO:0046872">
    <property type="term" value="F:metal ion binding"/>
    <property type="evidence" value="ECO:0007669"/>
    <property type="project" value="UniProtKB-KW"/>
</dbReference>
<dbReference type="AlphaFoldDB" id="A0A1F4U7U2"/>
<evidence type="ECO:0000313" key="10">
    <source>
        <dbReference type="Proteomes" id="UP000179242"/>
    </source>
</evidence>
<evidence type="ECO:0000256" key="6">
    <source>
        <dbReference type="ARBA" id="ARBA00023136"/>
    </source>
</evidence>
<keyword evidence="4 8" id="KW-0812">Transmembrane</keyword>
<keyword evidence="6 8" id="KW-0472">Membrane</keyword>
<evidence type="ECO:0008006" key="11">
    <source>
        <dbReference type="Google" id="ProtNLM"/>
    </source>
</evidence>
<evidence type="ECO:0000256" key="7">
    <source>
        <dbReference type="PIRSR" id="PIRSR600715-1"/>
    </source>
</evidence>
<dbReference type="InterPro" id="IPR000715">
    <property type="entry name" value="Glycosyl_transferase_4"/>
</dbReference>
<dbReference type="GO" id="GO:0071555">
    <property type="term" value="P:cell wall organization"/>
    <property type="evidence" value="ECO:0007669"/>
    <property type="project" value="TreeGrafter"/>
</dbReference>
<keyword evidence="5 8" id="KW-1133">Transmembrane helix</keyword>
<feature type="transmembrane region" description="Helical" evidence="8">
    <location>
        <begin position="215"/>
        <end position="236"/>
    </location>
</feature>
<comment type="cofactor">
    <cofactor evidence="7">
        <name>Mg(2+)</name>
        <dbReference type="ChEBI" id="CHEBI:18420"/>
    </cofactor>
</comment>
<dbReference type="InterPro" id="IPR018480">
    <property type="entry name" value="PNAcMuramoyl-5peptid_Trfase_CS"/>
</dbReference>
<evidence type="ECO:0000256" key="5">
    <source>
        <dbReference type="ARBA" id="ARBA00022989"/>
    </source>
</evidence>
<evidence type="ECO:0000256" key="4">
    <source>
        <dbReference type="ARBA" id="ARBA00022692"/>
    </source>
</evidence>
<comment type="caution">
    <text evidence="9">The sequence shown here is derived from an EMBL/GenBank/DDBJ whole genome shotgun (WGS) entry which is preliminary data.</text>
</comment>
<dbReference type="GO" id="GO:0044038">
    <property type="term" value="P:cell wall macromolecule biosynthetic process"/>
    <property type="evidence" value="ECO:0007669"/>
    <property type="project" value="TreeGrafter"/>
</dbReference>
<feature type="transmembrane region" description="Helical" evidence="8">
    <location>
        <begin position="6"/>
        <end position="27"/>
    </location>
</feature>
<evidence type="ECO:0000256" key="1">
    <source>
        <dbReference type="ARBA" id="ARBA00004651"/>
    </source>
</evidence>
<feature type="binding site" evidence="7">
    <location>
        <position position="159"/>
    </location>
    <ligand>
        <name>Mg(2+)</name>
        <dbReference type="ChEBI" id="CHEBI:18420"/>
    </ligand>
</feature>
<gene>
    <name evidence="9" type="ORF">A2438_01875</name>
</gene>
<feature type="transmembrane region" description="Helical" evidence="8">
    <location>
        <begin position="296"/>
        <end position="317"/>
    </location>
</feature>
<comment type="subcellular location">
    <subcellularLocation>
        <location evidence="1">Cell membrane</location>
        <topology evidence="1">Multi-pass membrane protein</topology>
    </subcellularLocation>
</comment>
<feature type="transmembrane region" description="Helical" evidence="8">
    <location>
        <begin position="164"/>
        <end position="183"/>
    </location>
</feature>
<feature type="transmembrane region" description="Helical" evidence="8">
    <location>
        <begin position="77"/>
        <end position="96"/>
    </location>
</feature>
<dbReference type="GO" id="GO:0016780">
    <property type="term" value="F:phosphotransferase activity, for other substituted phosphate groups"/>
    <property type="evidence" value="ECO:0007669"/>
    <property type="project" value="InterPro"/>
</dbReference>
<evidence type="ECO:0000313" key="9">
    <source>
        <dbReference type="EMBL" id="OGC41016.1"/>
    </source>
</evidence>
<organism evidence="9 10">
    <name type="scientific">candidate division WOR-1 bacterium RIFOXYC2_FULL_46_14</name>
    <dbReference type="NCBI Taxonomy" id="1802587"/>
    <lineage>
        <taxon>Bacteria</taxon>
        <taxon>Bacillati</taxon>
        <taxon>Saganbacteria</taxon>
    </lineage>
</organism>
<keyword evidence="2" id="KW-1003">Cell membrane</keyword>
<dbReference type="CDD" id="cd06853">
    <property type="entry name" value="GT_WecA_like"/>
    <property type="match status" value="1"/>
</dbReference>
<evidence type="ECO:0000256" key="3">
    <source>
        <dbReference type="ARBA" id="ARBA00022679"/>
    </source>
</evidence>
<dbReference type="Proteomes" id="UP000179242">
    <property type="component" value="Unassembled WGS sequence"/>
</dbReference>
<feature type="transmembrane region" description="Helical" evidence="8">
    <location>
        <begin position="242"/>
        <end position="264"/>
    </location>
</feature>
<evidence type="ECO:0000256" key="2">
    <source>
        <dbReference type="ARBA" id="ARBA00022475"/>
    </source>
</evidence>
<dbReference type="PANTHER" id="PTHR22926:SF3">
    <property type="entry name" value="UNDECAPRENYL-PHOSPHATE ALPHA-N-ACETYLGLUCOSAMINYL 1-PHOSPHATE TRANSFERASE"/>
    <property type="match status" value="1"/>
</dbReference>
<dbReference type="GO" id="GO:0009103">
    <property type="term" value="P:lipopolysaccharide biosynthetic process"/>
    <property type="evidence" value="ECO:0007669"/>
    <property type="project" value="TreeGrafter"/>
</dbReference>
<dbReference type="GO" id="GO:0005886">
    <property type="term" value="C:plasma membrane"/>
    <property type="evidence" value="ECO:0007669"/>
    <property type="project" value="UniProtKB-SubCell"/>
</dbReference>